<dbReference type="Gene3D" id="1.10.10.60">
    <property type="entry name" value="Homeodomain-like"/>
    <property type="match status" value="1"/>
</dbReference>
<reference evidence="2" key="1">
    <citation type="journal article" date="2015" name="MBio">
        <title>Genome-Resolved Metagenomic Analysis Reveals Roles for Candidate Phyla and Other Microbial Community Members in Biogeochemical Transformations in Oil Reservoirs.</title>
        <authorList>
            <person name="Hu P."/>
            <person name="Tom L."/>
            <person name="Singh A."/>
            <person name="Thomas B.C."/>
            <person name="Baker B.J."/>
            <person name="Piceno Y.M."/>
            <person name="Andersen G.L."/>
            <person name="Banfield J.F."/>
        </authorList>
    </citation>
    <scope>NUCLEOTIDE SEQUENCE [LARGE SCALE GENOMIC DNA]</scope>
</reference>
<proteinExistence type="predicted"/>
<protein>
    <recommendedName>
        <fullName evidence="3">Transcriptional regulator</fullName>
    </recommendedName>
</protein>
<dbReference type="PANTHER" id="PTHR40730">
    <property type="entry name" value="TRANSCRIPTIONAL REGULATOR PROTEIN-LIKE PROTEIN"/>
    <property type="match status" value="1"/>
</dbReference>
<dbReference type="Proteomes" id="UP000054307">
    <property type="component" value="Unassembled WGS sequence"/>
</dbReference>
<evidence type="ECO:0008006" key="3">
    <source>
        <dbReference type="Google" id="ProtNLM"/>
    </source>
</evidence>
<feature type="non-terminal residue" evidence="1">
    <location>
        <position position="57"/>
    </location>
</feature>
<gene>
    <name evidence="1" type="ORF">XD40_2412</name>
</gene>
<evidence type="ECO:0000313" key="1">
    <source>
        <dbReference type="EMBL" id="KUJ92400.1"/>
    </source>
</evidence>
<name>A0A117KLA6_ARCFL</name>
<accession>A0A117KLA6</accession>
<comment type="caution">
    <text evidence="1">The sequence shown here is derived from an EMBL/GenBank/DDBJ whole genome shotgun (WGS) entry which is preliminary data.</text>
</comment>
<evidence type="ECO:0000313" key="2">
    <source>
        <dbReference type="Proteomes" id="UP000054307"/>
    </source>
</evidence>
<dbReference type="EMBL" id="LGEQ01000096">
    <property type="protein sequence ID" value="KUJ92400.1"/>
    <property type="molecule type" value="Genomic_DNA"/>
</dbReference>
<dbReference type="PATRIC" id="fig|2234.6.peg.505"/>
<dbReference type="AlphaFoldDB" id="A0A117KLA6"/>
<organism evidence="1 2">
    <name type="scientific">Archaeoglobus fulgidus</name>
    <dbReference type="NCBI Taxonomy" id="2234"/>
    <lineage>
        <taxon>Archaea</taxon>
        <taxon>Methanobacteriati</taxon>
        <taxon>Methanobacteriota</taxon>
        <taxon>Archaeoglobi</taxon>
        <taxon>Archaeoglobales</taxon>
        <taxon>Archaeoglobaceae</taxon>
        <taxon>Archaeoglobus</taxon>
    </lineage>
</organism>
<sequence length="57" mass="6387">MKPHCVMMVKYVLPALRAKVALELIDRGYRVKDVADLLGLTQAAVSQYLKSKRGQRG</sequence>